<evidence type="ECO:0000313" key="1">
    <source>
        <dbReference type="EMBL" id="MFC5525239.1"/>
    </source>
</evidence>
<reference evidence="2" key="1">
    <citation type="journal article" date="2019" name="Int. J. Syst. Evol. Microbiol.">
        <title>The Global Catalogue of Microorganisms (GCM) 10K type strain sequencing project: providing services to taxonomists for standard genome sequencing and annotation.</title>
        <authorList>
            <consortium name="The Broad Institute Genomics Platform"/>
            <consortium name="The Broad Institute Genome Sequencing Center for Infectious Disease"/>
            <person name="Wu L."/>
            <person name="Ma J."/>
        </authorList>
    </citation>
    <scope>NUCLEOTIDE SEQUENCE [LARGE SCALE GENOMIC DNA]</scope>
    <source>
        <strain evidence="2">CGMCC 1.16619</strain>
    </source>
</reference>
<protein>
    <submittedName>
        <fullName evidence="1">Uncharacterized protein</fullName>
    </submittedName>
</protein>
<evidence type="ECO:0000313" key="2">
    <source>
        <dbReference type="Proteomes" id="UP001596114"/>
    </source>
</evidence>
<dbReference type="EMBL" id="JBHSNF010000001">
    <property type="protein sequence ID" value="MFC5525239.1"/>
    <property type="molecule type" value="Genomic_DNA"/>
</dbReference>
<dbReference type="Proteomes" id="UP001596114">
    <property type="component" value="Unassembled WGS sequence"/>
</dbReference>
<organism evidence="1 2">
    <name type="scientific">Rhodanobacter ginsengisoli</name>
    <dbReference type="NCBI Taxonomy" id="418646"/>
    <lineage>
        <taxon>Bacteria</taxon>
        <taxon>Pseudomonadati</taxon>
        <taxon>Pseudomonadota</taxon>
        <taxon>Gammaproteobacteria</taxon>
        <taxon>Lysobacterales</taxon>
        <taxon>Rhodanobacteraceae</taxon>
        <taxon>Rhodanobacter</taxon>
    </lineage>
</organism>
<keyword evidence="2" id="KW-1185">Reference proteome</keyword>
<comment type="caution">
    <text evidence="1">The sequence shown here is derived from an EMBL/GenBank/DDBJ whole genome shotgun (WGS) entry which is preliminary data.</text>
</comment>
<dbReference type="RefSeq" id="WP_377318132.1">
    <property type="nucleotide sequence ID" value="NZ_JBHSNF010000001.1"/>
</dbReference>
<gene>
    <name evidence="1" type="ORF">ACFPPA_05730</name>
</gene>
<proteinExistence type="predicted"/>
<accession>A0ABW0QJV7</accession>
<sequence>MNDKDIQRELDAGAELTGVVLSELPAGPVSMERMSMFLGGVLGSVSARNGFEWTHRLLEQLQRTLREGERQVRAGATKTKH</sequence>
<name>A0ABW0QJV7_9GAMM</name>